<comment type="caution">
    <text evidence="3">The sequence shown here is derived from an EMBL/GenBank/DDBJ whole genome shotgun (WGS) entry which is preliminary data.</text>
</comment>
<dbReference type="InterPro" id="IPR036322">
    <property type="entry name" value="WD40_repeat_dom_sf"/>
</dbReference>
<feature type="compositionally biased region" description="Polar residues" evidence="1">
    <location>
        <begin position="96"/>
        <end position="105"/>
    </location>
</feature>
<dbReference type="GO" id="GO:0006914">
    <property type="term" value="P:autophagy"/>
    <property type="evidence" value="ECO:0007669"/>
    <property type="project" value="InterPro"/>
</dbReference>
<evidence type="ECO:0000256" key="1">
    <source>
        <dbReference type="SAM" id="MobiDB-lite"/>
    </source>
</evidence>
<organism evidence="3 4">
    <name type="scientific">Mesorhabditis spiculigera</name>
    <dbReference type="NCBI Taxonomy" id="96644"/>
    <lineage>
        <taxon>Eukaryota</taxon>
        <taxon>Metazoa</taxon>
        <taxon>Ecdysozoa</taxon>
        <taxon>Nematoda</taxon>
        <taxon>Chromadorea</taxon>
        <taxon>Rhabditida</taxon>
        <taxon>Rhabditina</taxon>
        <taxon>Rhabditomorpha</taxon>
        <taxon>Rhabditoidea</taxon>
        <taxon>Rhabditidae</taxon>
        <taxon>Mesorhabditinae</taxon>
        <taxon>Mesorhabditis</taxon>
    </lineage>
</organism>
<accession>A0AA36D6Q8</accession>
<feature type="compositionally biased region" description="Polar residues" evidence="1">
    <location>
        <begin position="127"/>
        <end position="145"/>
    </location>
</feature>
<dbReference type="AlphaFoldDB" id="A0AA36D6Q8"/>
<reference evidence="3" key="1">
    <citation type="submission" date="2023-06" db="EMBL/GenBank/DDBJ databases">
        <authorList>
            <person name="Delattre M."/>
        </authorList>
    </citation>
    <scope>NUCLEOTIDE SEQUENCE</scope>
    <source>
        <strain evidence="3">AF72</strain>
    </source>
</reference>
<feature type="domain" description="BCAS3 WD40" evidence="2">
    <location>
        <begin position="426"/>
        <end position="559"/>
    </location>
</feature>
<name>A0AA36D6Q8_9BILA</name>
<proteinExistence type="predicted"/>
<sequence>MRDGSQPTATMTSRKKKRNQQTAVHPIQQVQPQPQSKPGSDVEDFICEQDQRDSDPDSDTLNVLVPDPEPSKDDRIRYPVLPSPTPSIPISSTPPQSIAQGPRNTSASPSPSIASLPALYEHRRESSSNLNRMGSPRQSSRDLSQYTKGIIVKPQAVPESDVVSSMVDFVQDVIPISAQANLPPSAQPEKIEWVDIQKVTKFGDPNKTLDLIIIGLARGFQLWTITESGICEEVLSERQGPLRVGKLLDSEPEPMEPDARDKFDGQRPLFALVDSSSSRSETLFCCLRFLSLGTANVVHKLTFDDPILEVESSSKWLVVAAGSRLTVCDQFTLQKRRSIEVATFDSQLPMAMRNSYLVWSDSQVRTDLVSIGGVAAPVEVTEASYTGQMLSAVKSISRTVTSVSSSSKKEEPLGVITVACLDCWYREDAKEDSHIKAHFIAQHGGISHIDMSQDGRLLVTADSTARDFNVFSLLLHSGTSSLGAAQHLYILTRGSTPAKVLSTTFSNDSRWLCISTNHGTVHAFALNPYGGPPTNRTHAGRLHNQQSKFTRSAGLSDADFSDDRHRSQSGQHYIMREHPAHRAAGSLGRASGNPRIGPFPPPLNRRLNAENLSAWASDLTHSTLGPHANTRRGKLALAFASRPVNDIKSTSVLVLSLDGILYEYGMRGSAGQEADAPIKIDIVPQASWTLFRTKNTPDVVTPLQPLSPLIRWTTYDATPTRVRSDSYRVDPNNEWNGQVEDTCTYSAPHRRLWQGPQFTFFSINETQPIQVSQAHGAGTQTIPIVIGDGGYGPHATRVEWCGSANGDRTGEKERDEIAKRIAEAMGEERSIDHDKEEKSSIDDVFFDSSDHSAPARVAANEELMSFDDL</sequence>
<feature type="domain" description="BCAS3 WD40" evidence="2">
    <location>
        <begin position="206"/>
        <end position="404"/>
    </location>
</feature>
<dbReference type="SUPFAM" id="SSF50978">
    <property type="entry name" value="WD40 repeat-like"/>
    <property type="match status" value="1"/>
</dbReference>
<dbReference type="InterPro" id="IPR045142">
    <property type="entry name" value="BCAS3-like"/>
</dbReference>
<dbReference type="InterPro" id="IPR048382">
    <property type="entry name" value="BCAS3_WD40"/>
</dbReference>
<dbReference type="GO" id="GO:0042594">
    <property type="term" value="P:response to starvation"/>
    <property type="evidence" value="ECO:0007669"/>
    <property type="project" value="TreeGrafter"/>
</dbReference>
<feature type="non-terminal residue" evidence="3">
    <location>
        <position position="869"/>
    </location>
</feature>
<dbReference type="PANTHER" id="PTHR13268:SF0">
    <property type="entry name" value="BCAS3 MICROTUBULE ASSOCIATED CELL MIGRATION FACTOR"/>
    <property type="match status" value="1"/>
</dbReference>
<evidence type="ECO:0000259" key="2">
    <source>
        <dbReference type="Pfam" id="PF21034"/>
    </source>
</evidence>
<dbReference type="Pfam" id="PF21034">
    <property type="entry name" value="BCAS3_WD40"/>
    <property type="match status" value="2"/>
</dbReference>
<keyword evidence="4" id="KW-1185">Reference proteome</keyword>
<protein>
    <recommendedName>
        <fullName evidence="2">BCAS3 WD40 domain-containing protein</fullName>
    </recommendedName>
</protein>
<dbReference type="PANTHER" id="PTHR13268">
    <property type="entry name" value="BREAST CARCINOMA AMPLIFIED SEQUENCE 3"/>
    <property type="match status" value="1"/>
</dbReference>
<feature type="compositionally biased region" description="Polar residues" evidence="1">
    <location>
        <begin position="1"/>
        <end position="12"/>
    </location>
</feature>
<dbReference type="Proteomes" id="UP001177023">
    <property type="component" value="Unassembled WGS sequence"/>
</dbReference>
<dbReference type="GO" id="GO:0005737">
    <property type="term" value="C:cytoplasm"/>
    <property type="evidence" value="ECO:0007669"/>
    <property type="project" value="TreeGrafter"/>
</dbReference>
<feature type="region of interest" description="Disordered" evidence="1">
    <location>
        <begin position="1"/>
        <end position="145"/>
    </location>
</feature>
<evidence type="ECO:0000313" key="3">
    <source>
        <dbReference type="EMBL" id="CAJ0581080.1"/>
    </source>
</evidence>
<gene>
    <name evidence="3" type="ORF">MSPICULIGERA_LOCUS19249</name>
</gene>
<dbReference type="EMBL" id="CATQJA010002662">
    <property type="protein sequence ID" value="CAJ0581080.1"/>
    <property type="molecule type" value="Genomic_DNA"/>
</dbReference>
<feature type="compositionally biased region" description="Basic and acidic residues" evidence="1">
    <location>
        <begin position="823"/>
        <end position="841"/>
    </location>
</feature>
<feature type="region of interest" description="Disordered" evidence="1">
    <location>
        <begin position="823"/>
        <end position="850"/>
    </location>
</feature>
<feature type="compositionally biased region" description="Low complexity" evidence="1">
    <location>
        <begin position="106"/>
        <end position="119"/>
    </location>
</feature>
<evidence type="ECO:0000313" key="4">
    <source>
        <dbReference type="Proteomes" id="UP001177023"/>
    </source>
</evidence>